<keyword evidence="2" id="KW-1185">Reference proteome</keyword>
<accession>A0A517NX79</accession>
<sequence length="393" mass="42665">MPDKILLFPPNQRDEKTQPFVAIYRVTSNCSLRCAVPVPAKLRSMLVRSAFLITAVIFAMPGRCRADDFLAGGRFYQQLTAPMSLVIQGKPFRATLVQVANQAEVNIWVDRFVDPSQIVDPGQLGPNVFAALANVAEQQNCVAMPVANVVLIGRADWVDATAAAVMPTANSIPRSDVSWEQLTTPRQALAKTNGASVEKTLALPHDLWPAVTLNHVQKPVAVNLILAQFGRRLSSPNQVDTAKTLPLSANEKVTRRYTQNDGLKSAIGTLSDPPALNSRSSIASIELTAKQHRILTTAVLGNASSNTPKRSLDERHIESLKIDKSKAGSILNQLAGVAKMKCIFAPSAQAARDKIISVDIKDKTLRQVIEIVAKESGLKVAWSDNSFQLIPIK</sequence>
<protein>
    <submittedName>
        <fullName evidence="1">Uncharacterized protein</fullName>
    </submittedName>
</protein>
<dbReference type="AlphaFoldDB" id="A0A517NX79"/>
<dbReference type="RefSeq" id="WP_145419503.1">
    <property type="nucleotide sequence ID" value="NZ_CP036526.1"/>
</dbReference>
<dbReference type="OrthoDB" id="251641at2"/>
<dbReference type="EMBL" id="CP036526">
    <property type="protein sequence ID" value="QDT11708.1"/>
    <property type="molecule type" value="Genomic_DNA"/>
</dbReference>
<evidence type="ECO:0000313" key="2">
    <source>
        <dbReference type="Proteomes" id="UP000319817"/>
    </source>
</evidence>
<dbReference type="Proteomes" id="UP000319817">
    <property type="component" value="Chromosome"/>
</dbReference>
<reference evidence="1 2" key="1">
    <citation type="submission" date="2019-02" db="EMBL/GenBank/DDBJ databases">
        <title>Deep-cultivation of Planctomycetes and their phenomic and genomic characterization uncovers novel biology.</title>
        <authorList>
            <person name="Wiegand S."/>
            <person name="Jogler M."/>
            <person name="Boedeker C."/>
            <person name="Pinto D."/>
            <person name="Vollmers J."/>
            <person name="Rivas-Marin E."/>
            <person name="Kohn T."/>
            <person name="Peeters S.H."/>
            <person name="Heuer A."/>
            <person name="Rast P."/>
            <person name="Oberbeckmann S."/>
            <person name="Bunk B."/>
            <person name="Jeske O."/>
            <person name="Meyerdierks A."/>
            <person name="Storesund J.E."/>
            <person name="Kallscheuer N."/>
            <person name="Luecker S."/>
            <person name="Lage O.M."/>
            <person name="Pohl T."/>
            <person name="Merkel B.J."/>
            <person name="Hornburger P."/>
            <person name="Mueller R.-W."/>
            <person name="Bruemmer F."/>
            <person name="Labrenz M."/>
            <person name="Spormann A.M."/>
            <person name="Op den Camp H."/>
            <person name="Overmann J."/>
            <person name="Amann R."/>
            <person name="Jetten M.S.M."/>
            <person name="Mascher T."/>
            <person name="Medema M.H."/>
            <person name="Devos D.P."/>
            <person name="Kaster A.-K."/>
            <person name="Ovreas L."/>
            <person name="Rohde M."/>
            <person name="Galperin M.Y."/>
            <person name="Jogler C."/>
        </authorList>
    </citation>
    <scope>NUCLEOTIDE SEQUENCE [LARGE SCALE GENOMIC DNA]</scope>
    <source>
        <strain evidence="1 2">K23_9</strain>
    </source>
</reference>
<gene>
    <name evidence="1" type="ORF">K239x_37080</name>
</gene>
<proteinExistence type="predicted"/>
<name>A0A517NX79_9BACT</name>
<organism evidence="1 2">
    <name type="scientific">Stieleria marina</name>
    <dbReference type="NCBI Taxonomy" id="1930275"/>
    <lineage>
        <taxon>Bacteria</taxon>
        <taxon>Pseudomonadati</taxon>
        <taxon>Planctomycetota</taxon>
        <taxon>Planctomycetia</taxon>
        <taxon>Pirellulales</taxon>
        <taxon>Pirellulaceae</taxon>
        <taxon>Stieleria</taxon>
    </lineage>
</organism>
<evidence type="ECO:0000313" key="1">
    <source>
        <dbReference type="EMBL" id="QDT11708.1"/>
    </source>
</evidence>